<sequence length="185" mass="21983">MRRSKLNLMGENREIGLKLSGKRDMMIEKLDIDYLDFKMSIMDNFLEPLLNSDVETVQKNQYNFDYIISRLNFYKNDTNSDEILLMQKVVDLMKNATNARVSYSNMYQRIYGSRGLSMNRMIFETSRIILKAPFEIYDTLFGIKENQKYNMDIIREIEKILEAHPGIMFDDIKKKIELLNFVLDE</sequence>
<evidence type="ECO:0000313" key="1">
    <source>
        <dbReference type="EMBL" id="QHS97497.1"/>
    </source>
</evidence>
<dbReference type="AlphaFoldDB" id="A0A6C0BYS3"/>
<organism evidence="1">
    <name type="scientific">viral metagenome</name>
    <dbReference type="NCBI Taxonomy" id="1070528"/>
    <lineage>
        <taxon>unclassified sequences</taxon>
        <taxon>metagenomes</taxon>
        <taxon>organismal metagenomes</taxon>
    </lineage>
</organism>
<name>A0A6C0BYS3_9ZZZZ</name>
<accession>A0A6C0BYS3</accession>
<protein>
    <submittedName>
        <fullName evidence="1">Uncharacterized protein</fullName>
    </submittedName>
</protein>
<dbReference type="EMBL" id="MN739299">
    <property type="protein sequence ID" value="QHS97497.1"/>
    <property type="molecule type" value="Genomic_DNA"/>
</dbReference>
<reference evidence="1" key="1">
    <citation type="journal article" date="2020" name="Nature">
        <title>Giant virus diversity and host interactions through global metagenomics.</title>
        <authorList>
            <person name="Schulz F."/>
            <person name="Roux S."/>
            <person name="Paez-Espino D."/>
            <person name="Jungbluth S."/>
            <person name="Walsh D.A."/>
            <person name="Denef V.J."/>
            <person name="McMahon K.D."/>
            <person name="Konstantinidis K.T."/>
            <person name="Eloe-Fadrosh E.A."/>
            <person name="Kyrpides N.C."/>
            <person name="Woyke T."/>
        </authorList>
    </citation>
    <scope>NUCLEOTIDE SEQUENCE</scope>
    <source>
        <strain evidence="1">GVMAG-M-3300020169-51</strain>
    </source>
</reference>
<proteinExistence type="predicted"/>